<evidence type="ECO:0000313" key="1">
    <source>
        <dbReference type="EMBL" id="RCU42816.1"/>
    </source>
</evidence>
<evidence type="ECO:0000313" key="2">
    <source>
        <dbReference type="Proteomes" id="UP000252172"/>
    </source>
</evidence>
<accession>A0A368MXS3</accession>
<protein>
    <submittedName>
        <fullName evidence="1">Uncharacterized protein</fullName>
    </submittedName>
</protein>
<dbReference type="AlphaFoldDB" id="A0A368MXS3"/>
<organism evidence="1 2">
    <name type="scientific">Chryseobacterium lacus</name>
    <dbReference type="NCBI Taxonomy" id="2058346"/>
    <lineage>
        <taxon>Bacteria</taxon>
        <taxon>Pseudomonadati</taxon>
        <taxon>Bacteroidota</taxon>
        <taxon>Flavobacteriia</taxon>
        <taxon>Flavobacteriales</taxon>
        <taxon>Weeksellaceae</taxon>
        <taxon>Chryseobacterium group</taxon>
        <taxon>Chryseobacterium</taxon>
    </lineage>
</organism>
<name>A0A368MXS3_9FLAO</name>
<dbReference type="Proteomes" id="UP000252172">
    <property type="component" value="Unassembled WGS sequence"/>
</dbReference>
<comment type="caution">
    <text evidence="1">The sequence shown here is derived from an EMBL/GenBank/DDBJ whole genome shotgun (WGS) entry which is preliminary data.</text>
</comment>
<keyword evidence="2" id="KW-1185">Reference proteome</keyword>
<sequence length="85" mass="10025">MKGRLATVTGFAFLLLKLYEKVNFQIPVDFHDLTNNQFNPYGYFFKGEYQASLEICIQNNMSEYLTTSQRKKQKKIPIVFISYNK</sequence>
<reference evidence="1 2" key="1">
    <citation type="submission" date="2018-07" db="EMBL/GenBank/DDBJ databases">
        <title>Chryseobacterium lacus sp. nov., isolated from lake water.</title>
        <authorList>
            <person name="Li C.-M."/>
        </authorList>
    </citation>
    <scope>NUCLEOTIDE SEQUENCE [LARGE SCALE GENOMIC DNA]</scope>
    <source>
        <strain evidence="1 2">YLOS41</strain>
    </source>
</reference>
<proteinExistence type="predicted"/>
<gene>
    <name evidence="1" type="ORF">DQ356_08395</name>
</gene>
<dbReference type="EMBL" id="QPIE01000005">
    <property type="protein sequence ID" value="RCU42816.1"/>
    <property type="molecule type" value="Genomic_DNA"/>
</dbReference>